<dbReference type="Proteomes" id="UP001434883">
    <property type="component" value="Unassembled WGS sequence"/>
</dbReference>
<keyword evidence="2" id="KW-1185">Reference proteome</keyword>
<dbReference type="EMBL" id="JAHRIN010059569">
    <property type="protein sequence ID" value="MEQ2212247.1"/>
    <property type="molecule type" value="Genomic_DNA"/>
</dbReference>
<organism evidence="1 2">
    <name type="scientific">Xenoophorus captivus</name>
    <dbReference type="NCBI Taxonomy" id="1517983"/>
    <lineage>
        <taxon>Eukaryota</taxon>
        <taxon>Metazoa</taxon>
        <taxon>Chordata</taxon>
        <taxon>Craniata</taxon>
        <taxon>Vertebrata</taxon>
        <taxon>Euteleostomi</taxon>
        <taxon>Actinopterygii</taxon>
        <taxon>Neopterygii</taxon>
        <taxon>Teleostei</taxon>
        <taxon>Neoteleostei</taxon>
        <taxon>Acanthomorphata</taxon>
        <taxon>Ovalentaria</taxon>
        <taxon>Atherinomorphae</taxon>
        <taxon>Cyprinodontiformes</taxon>
        <taxon>Goodeidae</taxon>
        <taxon>Xenoophorus</taxon>
    </lineage>
</organism>
<accession>A0ABV0RX95</accession>
<evidence type="ECO:0000313" key="2">
    <source>
        <dbReference type="Proteomes" id="UP001434883"/>
    </source>
</evidence>
<sequence>PTMFHIGFRDHRSRCLSQQAVEKQQADSNINLMHHMWRCCAEQQNSSLRLQLQYMSASIVCNHGVNFLKKHLDLISIVSVPDVENMFSVSTLLKDPLQGWTSSDFRFYCFITTRSVCSEQQDGVTENICFEKFQVLL</sequence>
<protein>
    <submittedName>
        <fullName evidence="1">Uncharacterized protein</fullName>
    </submittedName>
</protein>
<evidence type="ECO:0000313" key="1">
    <source>
        <dbReference type="EMBL" id="MEQ2212247.1"/>
    </source>
</evidence>
<gene>
    <name evidence="1" type="ORF">XENOCAPTIV_028100</name>
</gene>
<reference evidence="1 2" key="1">
    <citation type="submission" date="2021-06" db="EMBL/GenBank/DDBJ databases">
        <authorList>
            <person name="Palmer J.M."/>
        </authorList>
    </citation>
    <scope>NUCLEOTIDE SEQUENCE [LARGE SCALE GENOMIC DNA]</scope>
    <source>
        <strain evidence="1 2">XC_2019</strain>
        <tissue evidence="1">Muscle</tissue>
    </source>
</reference>
<proteinExistence type="predicted"/>
<comment type="caution">
    <text evidence="1">The sequence shown here is derived from an EMBL/GenBank/DDBJ whole genome shotgun (WGS) entry which is preliminary data.</text>
</comment>
<name>A0ABV0RX95_9TELE</name>
<feature type="non-terminal residue" evidence="1">
    <location>
        <position position="1"/>
    </location>
</feature>